<evidence type="ECO:0000256" key="1">
    <source>
        <dbReference type="ARBA" id="ARBA00007068"/>
    </source>
</evidence>
<evidence type="ECO:0000313" key="3">
    <source>
        <dbReference type="Proteomes" id="UP000279841"/>
    </source>
</evidence>
<proteinExistence type="inferred from homology"/>
<keyword evidence="2" id="KW-0031">Aminopeptidase</keyword>
<dbReference type="EMBL" id="LR027517">
    <property type="protein sequence ID" value="VCU53237.1"/>
    <property type="molecule type" value="Genomic_DNA"/>
</dbReference>
<dbReference type="AlphaFoldDB" id="A0A3P4AQ34"/>
<dbReference type="SUPFAM" id="SSF56266">
    <property type="entry name" value="DmpA/ArgJ-like"/>
    <property type="match status" value="1"/>
</dbReference>
<dbReference type="InterPro" id="IPR016117">
    <property type="entry name" value="ArgJ-like_dom_sf"/>
</dbReference>
<gene>
    <name evidence="2" type="ORF">TTHN1_00999</name>
</gene>
<evidence type="ECO:0000313" key="2">
    <source>
        <dbReference type="EMBL" id="VCU53237.1"/>
    </source>
</evidence>
<organism evidence="2 3">
    <name type="scientific">Thermus thermophilus</name>
    <dbReference type="NCBI Taxonomy" id="274"/>
    <lineage>
        <taxon>Bacteria</taxon>
        <taxon>Thermotogati</taxon>
        <taxon>Deinococcota</taxon>
        <taxon>Deinococci</taxon>
        <taxon>Thermales</taxon>
        <taxon>Thermaceae</taxon>
        <taxon>Thermus</taxon>
    </lineage>
</organism>
<dbReference type="Gene3D" id="3.60.70.12">
    <property type="entry name" value="L-amino peptidase D-ALA esterase/amidase"/>
    <property type="match status" value="1"/>
</dbReference>
<reference evidence="2 3" key="1">
    <citation type="submission" date="2018-10" db="EMBL/GenBank/DDBJ databases">
        <authorList>
            <person name="Peiro R."/>
            <person name="Begona"/>
            <person name="Cbmso G."/>
            <person name="Lopez M."/>
            <person name="Gonzalez S."/>
            <person name="Sacristan E."/>
            <person name="Castillo E."/>
        </authorList>
    </citation>
    <scope>NUCLEOTIDE SEQUENCE [LARGE SCALE GENOMIC DNA]</scope>
    <source>
        <strain evidence="2">TTHNAR1</strain>
    </source>
</reference>
<protein>
    <submittedName>
        <fullName evidence="2">Uncharacterized aminopeptidase Rv1333</fullName>
    </submittedName>
</protein>
<dbReference type="CDD" id="cd02252">
    <property type="entry name" value="nylC_like"/>
    <property type="match status" value="1"/>
</dbReference>
<dbReference type="GO" id="GO:0004177">
    <property type="term" value="F:aminopeptidase activity"/>
    <property type="evidence" value="ECO:0007669"/>
    <property type="project" value="UniProtKB-KW"/>
</dbReference>
<dbReference type="RefSeq" id="WP_124104683.1">
    <property type="nucleotide sequence ID" value="NZ_LR027517.1"/>
</dbReference>
<dbReference type="InterPro" id="IPR005321">
    <property type="entry name" value="Peptidase_S58_DmpA"/>
</dbReference>
<sequence length="331" mass="33904">MAEALWGKEALLPGLRVGHFTDREALTGCTVVLAEEGAVAAVDVRGAAPGTRETDLLAPENTVERVQAVLLTGGSALGLAAADGVVRYLRERGKGFPTPAGVVPIVPAAVLYDLGRGQAFRPPGPEAGYGACLAAGSEVAEGSVGAGTGAVAGGVKGGVGLAGYLLEEGFRVMALAAVNSLGRPFDPLTGRLYAEGLLAPEERALLPDLSRYRGSPEDYRFPFLLGQNTTLAVVATDAPLTKAQAKRLAIMAQDGISRALRPAHTPLDGDLVFALALGDGRGVDPMTLLRLGAYAADALARAIARGVLLAEGVPGVPAYRELVHKGGEITE</sequence>
<dbReference type="Pfam" id="PF03576">
    <property type="entry name" value="Peptidase_S58"/>
    <property type="match status" value="1"/>
</dbReference>
<dbReference type="Proteomes" id="UP000279841">
    <property type="component" value="Chromosome"/>
</dbReference>
<dbReference type="PANTHER" id="PTHR36512">
    <property type="entry name" value="D-AMINOPEPTIDASE"/>
    <property type="match status" value="1"/>
</dbReference>
<keyword evidence="2" id="KW-0378">Hydrolase</keyword>
<name>A0A3P4AQ34_THETH</name>
<accession>A0A3P4AQ34</accession>
<dbReference type="PANTHER" id="PTHR36512:SF3">
    <property type="entry name" value="BLR5678 PROTEIN"/>
    <property type="match status" value="1"/>
</dbReference>
<comment type="similarity">
    <text evidence="1">Belongs to the peptidase S58 family.</text>
</comment>
<keyword evidence="2" id="KW-0645">Protease</keyword>